<dbReference type="InterPro" id="IPR001134">
    <property type="entry name" value="Netrin_domain"/>
</dbReference>
<dbReference type="PROSITE" id="PS50189">
    <property type="entry name" value="NTR"/>
    <property type="match status" value="1"/>
</dbReference>
<evidence type="ECO:0000313" key="6">
    <source>
        <dbReference type="EMBL" id="MFH4983555.1"/>
    </source>
</evidence>
<gene>
    <name evidence="6" type="ORF">AB6A40_010264</name>
</gene>
<dbReference type="InterPro" id="IPR001820">
    <property type="entry name" value="TIMP"/>
</dbReference>
<comment type="subcellular location">
    <subcellularLocation>
        <location evidence="1">Secreted</location>
    </subcellularLocation>
</comment>
<name>A0ABD6EUA8_9BILA</name>
<evidence type="ECO:0000259" key="5">
    <source>
        <dbReference type="PROSITE" id="PS50189"/>
    </source>
</evidence>
<dbReference type="GO" id="GO:0005576">
    <property type="term" value="C:extracellular region"/>
    <property type="evidence" value="ECO:0007669"/>
    <property type="project" value="UniProtKB-SubCell"/>
</dbReference>
<comment type="caution">
    <text evidence="6">The sequence shown here is derived from an EMBL/GenBank/DDBJ whole genome shotgun (WGS) entry which is preliminary data.</text>
</comment>
<feature type="compositionally biased region" description="Basic and acidic residues" evidence="4">
    <location>
        <begin position="97"/>
        <end position="107"/>
    </location>
</feature>
<dbReference type="AlphaFoldDB" id="A0ABD6EUA8"/>
<evidence type="ECO:0000256" key="3">
    <source>
        <dbReference type="ARBA" id="ARBA00023157"/>
    </source>
</evidence>
<sequence length="118" mass="14007">MKRIFCEVETVAVVYVDKAERPTSRHDDTTYKVRLANIFKGPKGKKNKDVYSFRSPPEGMCGVRLEERRLYLVALRNYGQGPRLEICDQFFREGQPERRRMTPDLKKKLNKMRKHKCQ</sequence>
<reference evidence="6 7" key="1">
    <citation type="submission" date="2024-08" db="EMBL/GenBank/DDBJ databases">
        <title>Gnathostoma spinigerum genome.</title>
        <authorList>
            <person name="Gonzalez-Bertolin B."/>
            <person name="Monzon S."/>
            <person name="Zaballos A."/>
            <person name="Jimenez P."/>
            <person name="Dekumyoy P."/>
            <person name="Varona S."/>
            <person name="Cuesta I."/>
            <person name="Sumanam S."/>
            <person name="Adisakwattana P."/>
            <person name="Gasser R.B."/>
            <person name="Hernandez-Gonzalez A."/>
            <person name="Young N.D."/>
            <person name="Perteguer M.J."/>
        </authorList>
    </citation>
    <scope>NUCLEOTIDE SEQUENCE [LARGE SCALE GENOMIC DNA]</scope>
    <source>
        <strain evidence="6">AL3</strain>
        <tissue evidence="6">Liver</tissue>
    </source>
</reference>
<feature type="region of interest" description="Disordered" evidence="4">
    <location>
        <begin position="97"/>
        <end position="118"/>
    </location>
</feature>
<dbReference type="Proteomes" id="UP001608902">
    <property type="component" value="Unassembled WGS sequence"/>
</dbReference>
<evidence type="ECO:0000256" key="4">
    <source>
        <dbReference type="SAM" id="MobiDB-lite"/>
    </source>
</evidence>
<dbReference type="Gene3D" id="2.40.50.120">
    <property type="match status" value="1"/>
</dbReference>
<dbReference type="Pfam" id="PF00965">
    <property type="entry name" value="TIMP"/>
    <property type="match status" value="1"/>
</dbReference>
<keyword evidence="7" id="KW-1185">Reference proteome</keyword>
<dbReference type="SUPFAM" id="SSF50242">
    <property type="entry name" value="TIMP-like"/>
    <property type="match status" value="1"/>
</dbReference>
<dbReference type="InterPro" id="IPR008993">
    <property type="entry name" value="TIMP-like_OB-fold"/>
</dbReference>
<accession>A0ABD6EUA8</accession>
<keyword evidence="2" id="KW-0964">Secreted</keyword>
<proteinExistence type="predicted"/>
<keyword evidence="3" id="KW-1015">Disulfide bond</keyword>
<evidence type="ECO:0000256" key="2">
    <source>
        <dbReference type="ARBA" id="ARBA00022525"/>
    </source>
</evidence>
<protein>
    <recommendedName>
        <fullName evidence="5">NTR domain-containing protein</fullName>
    </recommendedName>
</protein>
<dbReference type="EMBL" id="JBGFUD010012786">
    <property type="protein sequence ID" value="MFH4983555.1"/>
    <property type="molecule type" value="Genomic_DNA"/>
</dbReference>
<organism evidence="6 7">
    <name type="scientific">Gnathostoma spinigerum</name>
    <dbReference type="NCBI Taxonomy" id="75299"/>
    <lineage>
        <taxon>Eukaryota</taxon>
        <taxon>Metazoa</taxon>
        <taxon>Ecdysozoa</taxon>
        <taxon>Nematoda</taxon>
        <taxon>Chromadorea</taxon>
        <taxon>Rhabditida</taxon>
        <taxon>Spirurina</taxon>
        <taxon>Gnathostomatomorpha</taxon>
        <taxon>Gnathostomatoidea</taxon>
        <taxon>Gnathostomatidae</taxon>
        <taxon>Gnathostoma</taxon>
    </lineage>
</organism>
<feature type="domain" description="NTR" evidence="5">
    <location>
        <begin position="1"/>
        <end position="117"/>
    </location>
</feature>
<evidence type="ECO:0000313" key="7">
    <source>
        <dbReference type="Proteomes" id="UP001608902"/>
    </source>
</evidence>
<feature type="compositionally biased region" description="Basic residues" evidence="4">
    <location>
        <begin position="108"/>
        <end position="118"/>
    </location>
</feature>
<evidence type="ECO:0000256" key="1">
    <source>
        <dbReference type="ARBA" id="ARBA00004613"/>
    </source>
</evidence>